<reference evidence="5" key="1">
    <citation type="submission" date="2015-09" db="EMBL/GenBank/DDBJ databases">
        <authorList>
            <consortium name="Pathogen Informatics"/>
        </authorList>
    </citation>
    <scope>NUCLEOTIDE SEQUENCE [LARGE SCALE GENOMIC DNA]</scope>
    <source>
        <strain evidence="5">Lake Konstanz</strain>
    </source>
</reference>
<dbReference type="SMART" id="SM00360">
    <property type="entry name" value="RRM"/>
    <property type="match status" value="1"/>
</dbReference>
<dbReference type="Pfam" id="PF00076">
    <property type="entry name" value="RRM_1"/>
    <property type="match status" value="1"/>
</dbReference>
<dbReference type="PROSITE" id="PS50102">
    <property type="entry name" value="RRM"/>
    <property type="match status" value="1"/>
</dbReference>
<name>A0A0S4J311_BODSA</name>
<dbReference type="PANTHER" id="PTHR48027">
    <property type="entry name" value="HETEROGENEOUS NUCLEAR RIBONUCLEOPROTEIN 87F-RELATED"/>
    <property type="match status" value="1"/>
</dbReference>
<dbReference type="InterPro" id="IPR052462">
    <property type="entry name" value="SLIRP/GR-RBP-like"/>
</dbReference>
<keyword evidence="5" id="KW-1185">Reference proteome</keyword>
<dbReference type="OrthoDB" id="439808at2759"/>
<evidence type="ECO:0000256" key="2">
    <source>
        <dbReference type="PROSITE-ProRule" id="PRU00176"/>
    </source>
</evidence>
<protein>
    <submittedName>
        <fullName evidence="4">RNA-binding protein, putative</fullName>
    </submittedName>
</protein>
<evidence type="ECO:0000313" key="5">
    <source>
        <dbReference type="Proteomes" id="UP000051952"/>
    </source>
</evidence>
<dbReference type="InterPro" id="IPR012677">
    <property type="entry name" value="Nucleotide-bd_a/b_plait_sf"/>
</dbReference>
<dbReference type="Gene3D" id="3.30.70.330">
    <property type="match status" value="1"/>
</dbReference>
<keyword evidence="1 2" id="KW-0694">RNA-binding</keyword>
<evidence type="ECO:0000313" key="4">
    <source>
        <dbReference type="EMBL" id="CUG63077.1"/>
    </source>
</evidence>
<dbReference type="VEuPathDB" id="TriTrypDB:BSAL_82260"/>
<dbReference type="OMA" id="YCERTAT"/>
<gene>
    <name evidence="4" type="ORF">BSAL_82260</name>
</gene>
<accession>A0A0S4J311</accession>
<dbReference type="SUPFAM" id="SSF54928">
    <property type="entry name" value="RNA-binding domain, RBD"/>
    <property type="match status" value="1"/>
</dbReference>
<dbReference type="GO" id="GO:0003723">
    <property type="term" value="F:RNA binding"/>
    <property type="evidence" value="ECO:0007669"/>
    <property type="project" value="UniProtKB-UniRule"/>
</dbReference>
<sequence length="115" mass="13135">MPVGEAKLFIGQLHFDATEDDVRQLFEYYGDVRHINILRDKNTSRSTGSAFVTYGSTEEADAAILALHNIYNMERDKPLQVSYCERTATISQFGYEHAERLATENRANPRPRPIL</sequence>
<dbReference type="InterPro" id="IPR035979">
    <property type="entry name" value="RBD_domain_sf"/>
</dbReference>
<evidence type="ECO:0000256" key="1">
    <source>
        <dbReference type="ARBA" id="ARBA00022884"/>
    </source>
</evidence>
<dbReference type="Proteomes" id="UP000051952">
    <property type="component" value="Unassembled WGS sequence"/>
</dbReference>
<evidence type="ECO:0000259" key="3">
    <source>
        <dbReference type="PROSITE" id="PS50102"/>
    </source>
</evidence>
<dbReference type="InterPro" id="IPR000504">
    <property type="entry name" value="RRM_dom"/>
</dbReference>
<proteinExistence type="predicted"/>
<organism evidence="4 5">
    <name type="scientific">Bodo saltans</name>
    <name type="common">Flagellated protozoan</name>
    <dbReference type="NCBI Taxonomy" id="75058"/>
    <lineage>
        <taxon>Eukaryota</taxon>
        <taxon>Discoba</taxon>
        <taxon>Euglenozoa</taxon>
        <taxon>Kinetoplastea</taxon>
        <taxon>Metakinetoplastina</taxon>
        <taxon>Eubodonida</taxon>
        <taxon>Bodonidae</taxon>
        <taxon>Bodo</taxon>
    </lineage>
</organism>
<dbReference type="EMBL" id="CYKH01000904">
    <property type="protein sequence ID" value="CUG63077.1"/>
    <property type="molecule type" value="Genomic_DNA"/>
</dbReference>
<feature type="domain" description="RRM" evidence="3">
    <location>
        <begin position="6"/>
        <end position="86"/>
    </location>
</feature>
<dbReference type="AlphaFoldDB" id="A0A0S4J311"/>